<dbReference type="EMBL" id="LXQD01000225">
    <property type="protein sequence ID" value="RCJ31642.1"/>
    <property type="molecule type" value="Genomic_DNA"/>
</dbReference>
<name>A0A367R890_9NOSO</name>
<organism evidence="2 3">
    <name type="scientific">Nostoc minutum NIES-26</name>
    <dbReference type="NCBI Taxonomy" id="1844469"/>
    <lineage>
        <taxon>Bacteria</taxon>
        <taxon>Bacillati</taxon>
        <taxon>Cyanobacteriota</taxon>
        <taxon>Cyanophyceae</taxon>
        <taxon>Nostocales</taxon>
        <taxon>Nostocaceae</taxon>
        <taxon>Nostoc</taxon>
    </lineage>
</organism>
<protein>
    <submittedName>
        <fullName evidence="2">Uncharacterized protein</fullName>
    </submittedName>
</protein>
<evidence type="ECO:0000256" key="1">
    <source>
        <dbReference type="SAM" id="MobiDB-lite"/>
    </source>
</evidence>
<sequence>MPNPKGTPENLEPIKSNREEQLTTTLSFRVTEKMKEEVKALDDPPEFCRQAIQKALDEKKAKDK</sequence>
<proteinExistence type="predicted"/>
<gene>
    <name evidence="2" type="ORF">A6770_19915</name>
</gene>
<dbReference type="Proteomes" id="UP000252107">
    <property type="component" value="Unassembled WGS sequence"/>
</dbReference>
<evidence type="ECO:0000313" key="2">
    <source>
        <dbReference type="EMBL" id="RCJ31642.1"/>
    </source>
</evidence>
<dbReference type="AlphaFoldDB" id="A0A367R890"/>
<keyword evidence="3" id="KW-1185">Reference proteome</keyword>
<reference evidence="2" key="1">
    <citation type="submission" date="2016-04" db="EMBL/GenBank/DDBJ databases">
        <authorList>
            <person name="Tabuchi Yagui T.R."/>
        </authorList>
    </citation>
    <scope>NUCLEOTIDE SEQUENCE [LARGE SCALE GENOMIC DNA]</scope>
    <source>
        <strain evidence="2">NIES-26</strain>
    </source>
</reference>
<feature type="region of interest" description="Disordered" evidence="1">
    <location>
        <begin position="1"/>
        <end position="20"/>
    </location>
</feature>
<accession>A0A367R890</accession>
<comment type="caution">
    <text evidence="2">The sequence shown here is derived from an EMBL/GenBank/DDBJ whole genome shotgun (WGS) entry which is preliminary data.</text>
</comment>
<evidence type="ECO:0000313" key="3">
    <source>
        <dbReference type="Proteomes" id="UP000252107"/>
    </source>
</evidence>